<evidence type="ECO:0000313" key="2">
    <source>
        <dbReference type="EMBL" id="MBU5926678.1"/>
    </source>
</evidence>
<keyword evidence="3" id="KW-1185">Reference proteome</keyword>
<evidence type="ECO:0000313" key="3">
    <source>
        <dbReference type="Proteomes" id="UP000787201"/>
    </source>
</evidence>
<sequence length="203" mass="22857">MSKSPKESYAVSEWMRQFLPLFQNTGGNDVEELLHDEDTNMFANSVRYMLIVSARSQFALLMDMYSKGIITGRTGEDESSDALTDGQLLFRLQDFYGAGQDAIEINDHEYAQECTDVVSIIREVIESRKKLKAAEKQITELERDETQLIEERDSAENALADMYEAAMGNRPEWSNLFGYAEAIDDVAQHINLLDHAAATGKGD</sequence>
<proteinExistence type="predicted"/>
<feature type="coiled-coil region" evidence="1">
    <location>
        <begin position="124"/>
        <end position="158"/>
    </location>
</feature>
<accession>A0ABS6GKK8</accession>
<gene>
    <name evidence="2" type="ORF">KQV47_21150</name>
</gene>
<protein>
    <submittedName>
        <fullName evidence="2">Uncharacterized protein</fullName>
    </submittedName>
</protein>
<comment type="caution">
    <text evidence="2">The sequence shown here is derived from an EMBL/GenBank/DDBJ whole genome shotgun (WGS) entry which is preliminary data.</text>
</comment>
<evidence type="ECO:0000256" key="1">
    <source>
        <dbReference type="SAM" id="Coils"/>
    </source>
</evidence>
<dbReference type="Proteomes" id="UP000787201">
    <property type="component" value="Unassembled WGS sequence"/>
</dbReference>
<reference evidence="2 3" key="1">
    <citation type="submission" date="2021-06" db="EMBL/GenBank/DDBJ databases">
        <authorList>
            <person name="Stanton E."/>
        </authorList>
    </citation>
    <scope>NUCLEOTIDE SEQUENCE [LARGE SCALE GENOMIC DNA]</scope>
    <source>
        <strain evidence="2 3">2021EL-00146</strain>
    </source>
</reference>
<organism evidence="2 3">
    <name type="scientific">Enterobacter sichuanensis</name>
    <dbReference type="NCBI Taxonomy" id="2071710"/>
    <lineage>
        <taxon>Bacteria</taxon>
        <taxon>Pseudomonadati</taxon>
        <taxon>Pseudomonadota</taxon>
        <taxon>Gammaproteobacteria</taxon>
        <taxon>Enterobacterales</taxon>
        <taxon>Enterobacteriaceae</taxon>
        <taxon>Enterobacter</taxon>
        <taxon>Enterobacter cloacae complex</taxon>
    </lineage>
</organism>
<dbReference type="EMBL" id="JAHLTI010000026">
    <property type="protein sequence ID" value="MBU5926678.1"/>
    <property type="molecule type" value="Genomic_DNA"/>
</dbReference>
<dbReference type="RefSeq" id="WP_216689869.1">
    <property type="nucleotide sequence ID" value="NZ_JAHLTI010000026.1"/>
</dbReference>
<keyword evidence="1" id="KW-0175">Coiled coil</keyword>
<name>A0ABS6GKK8_9ENTR</name>